<dbReference type="AlphaFoldDB" id="A0A7S4GIL2"/>
<evidence type="ECO:0000256" key="2">
    <source>
        <dbReference type="ARBA" id="ARBA00022803"/>
    </source>
</evidence>
<dbReference type="InterPro" id="IPR011990">
    <property type="entry name" value="TPR-like_helical_dom_sf"/>
</dbReference>
<dbReference type="PANTHER" id="PTHR45831:SF2">
    <property type="entry name" value="LD24721P"/>
    <property type="match status" value="1"/>
</dbReference>
<dbReference type="SUPFAM" id="SSF48452">
    <property type="entry name" value="TPR-like"/>
    <property type="match status" value="1"/>
</dbReference>
<name>A0A7S4GIL2_9EUGL</name>
<keyword evidence="2" id="KW-0802">TPR repeat</keyword>
<organism evidence="3">
    <name type="scientific">Eutreptiella gymnastica</name>
    <dbReference type="NCBI Taxonomy" id="73025"/>
    <lineage>
        <taxon>Eukaryota</taxon>
        <taxon>Discoba</taxon>
        <taxon>Euglenozoa</taxon>
        <taxon>Euglenida</taxon>
        <taxon>Spirocuta</taxon>
        <taxon>Euglenophyceae</taxon>
        <taxon>Eutreptiales</taxon>
        <taxon>Eutreptiaceae</taxon>
        <taxon>Eutreptiella</taxon>
    </lineage>
</organism>
<dbReference type="PANTHER" id="PTHR45831">
    <property type="entry name" value="LD24721P"/>
    <property type="match status" value="1"/>
</dbReference>
<sequence length="403" mass="42970">MSYASWSLADELAAEVDPHWETVKDHGNEALNRNDFDRAVRLYTQGLAVCFRVGTPGRVFTDDSHVSSTAYPILASHAEPLPPEQVQSLTFPNKPAAVCLANRAAMHLKAGRPEDALEDAKQATVQCPEYLKGHYRVGQALRALGHTAEADVVEGQIRTYRALVQLLPWYGLALLMLGWTSQATSHLVYHNKRRQMVVADLLKRGRHGGKAGRLVVTAELVPFMTAQYLLLGAECTGPGPDRITADALDFIPLDEDNGVALTASDDPDTGVSGLAAERAPAIISAFVGELLASGLPVTEVALRMGLRGVSAKLQSLGLPVRSDDAVADGAPALRRIHAHMFSHFGPGHPWSIAWTRRLMDGSEAPRDAEGGVVPGPSLVSFAEDLVAGRQGDGPSGGFGATTA</sequence>
<evidence type="ECO:0000313" key="3">
    <source>
        <dbReference type="EMBL" id="CAE0838108.1"/>
    </source>
</evidence>
<dbReference type="GO" id="GO:0006620">
    <property type="term" value="P:post-translational protein targeting to endoplasmic reticulum membrane"/>
    <property type="evidence" value="ECO:0007669"/>
    <property type="project" value="TreeGrafter"/>
</dbReference>
<dbReference type="GO" id="GO:0016020">
    <property type="term" value="C:membrane"/>
    <property type="evidence" value="ECO:0007669"/>
    <property type="project" value="TreeGrafter"/>
</dbReference>
<accession>A0A7S4GIL2</accession>
<reference evidence="3" key="1">
    <citation type="submission" date="2021-01" db="EMBL/GenBank/DDBJ databases">
        <authorList>
            <person name="Corre E."/>
            <person name="Pelletier E."/>
            <person name="Niang G."/>
            <person name="Scheremetjew M."/>
            <person name="Finn R."/>
            <person name="Kale V."/>
            <person name="Holt S."/>
            <person name="Cochrane G."/>
            <person name="Meng A."/>
            <person name="Brown T."/>
            <person name="Cohen L."/>
        </authorList>
    </citation>
    <scope>NUCLEOTIDE SEQUENCE</scope>
    <source>
        <strain evidence="3">CCMP1594</strain>
    </source>
</reference>
<evidence type="ECO:0000256" key="1">
    <source>
        <dbReference type="ARBA" id="ARBA00022737"/>
    </source>
</evidence>
<dbReference type="GO" id="GO:0060090">
    <property type="term" value="F:molecular adaptor activity"/>
    <property type="evidence" value="ECO:0007669"/>
    <property type="project" value="TreeGrafter"/>
</dbReference>
<proteinExistence type="predicted"/>
<gene>
    <name evidence="3" type="ORF">EGYM00163_LOCUS49480</name>
</gene>
<dbReference type="Gene3D" id="1.25.40.10">
    <property type="entry name" value="Tetratricopeptide repeat domain"/>
    <property type="match status" value="1"/>
</dbReference>
<dbReference type="GO" id="GO:0072380">
    <property type="term" value="C:TRC complex"/>
    <property type="evidence" value="ECO:0007669"/>
    <property type="project" value="TreeGrafter"/>
</dbReference>
<dbReference type="InterPro" id="IPR047150">
    <property type="entry name" value="SGT"/>
</dbReference>
<protein>
    <submittedName>
        <fullName evidence="3">Uncharacterized protein</fullName>
    </submittedName>
</protein>
<dbReference type="EMBL" id="HBJA01143819">
    <property type="protein sequence ID" value="CAE0838108.1"/>
    <property type="molecule type" value="Transcribed_RNA"/>
</dbReference>
<keyword evidence="1" id="KW-0677">Repeat</keyword>